<dbReference type="GO" id="GO:0015740">
    <property type="term" value="P:C4-dicarboxylate transport"/>
    <property type="evidence" value="ECO:0007669"/>
    <property type="project" value="TreeGrafter"/>
</dbReference>
<feature type="transmembrane region" description="Helical" evidence="9">
    <location>
        <begin position="47"/>
        <end position="68"/>
    </location>
</feature>
<keyword evidence="3" id="KW-1003">Cell membrane</keyword>
<evidence type="ECO:0000256" key="4">
    <source>
        <dbReference type="ARBA" id="ARBA00022519"/>
    </source>
</evidence>
<keyword evidence="12" id="KW-1185">Reference proteome</keyword>
<keyword evidence="7 9" id="KW-0472">Membrane</keyword>
<dbReference type="RefSeq" id="WP_210681428.1">
    <property type="nucleotide sequence ID" value="NZ_JAGMWN010000003.1"/>
</dbReference>
<evidence type="ECO:0000256" key="2">
    <source>
        <dbReference type="ARBA" id="ARBA00022448"/>
    </source>
</evidence>
<feature type="transmembrane region" description="Helical" evidence="9">
    <location>
        <begin position="89"/>
        <end position="111"/>
    </location>
</feature>
<sequence length="168" mass="18743">MAASAAWVHDWLTWVSRGLSAVALMLIVASFCFEVVARYLFQSPTSWAQEVVSYGFCISIFSMLPHLTRTKAHVGVTILVDGLAPGRRFWAGRAIAFAGFVVCGFVAWIGFDECVRQYTRNVFIAGIHSVPQWWLTAFIVYGFALSAIHFLREAITGDFDLRSERGVL</sequence>
<gene>
    <name evidence="11" type="ORF">KAJ83_07465</name>
</gene>
<keyword evidence="2 9" id="KW-0813">Transport</keyword>
<organism evidence="11 12">
    <name type="scientific">Marivibrio halodurans</name>
    <dbReference type="NCBI Taxonomy" id="2039722"/>
    <lineage>
        <taxon>Bacteria</taxon>
        <taxon>Pseudomonadati</taxon>
        <taxon>Pseudomonadota</taxon>
        <taxon>Alphaproteobacteria</taxon>
        <taxon>Rhodospirillales</taxon>
        <taxon>Rhodospirillaceae</taxon>
        <taxon>Marivibrio</taxon>
    </lineage>
</organism>
<evidence type="ECO:0000256" key="8">
    <source>
        <dbReference type="ARBA" id="ARBA00038436"/>
    </source>
</evidence>
<comment type="caution">
    <text evidence="11">The sequence shown here is derived from an EMBL/GenBank/DDBJ whole genome shotgun (WGS) entry which is preliminary data.</text>
</comment>
<feature type="transmembrane region" description="Helical" evidence="9">
    <location>
        <begin position="21"/>
        <end position="41"/>
    </location>
</feature>
<dbReference type="Pfam" id="PF04290">
    <property type="entry name" value="DctQ"/>
    <property type="match status" value="1"/>
</dbReference>
<dbReference type="GO" id="GO:0005886">
    <property type="term" value="C:plasma membrane"/>
    <property type="evidence" value="ECO:0007669"/>
    <property type="project" value="UniProtKB-SubCell"/>
</dbReference>
<dbReference type="InterPro" id="IPR055348">
    <property type="entry name" value="DctQ"/>
</dbReference>
<proteinExistence type="inferred from homology"/>
<evidence type="ECO:0000256" key="5">
    <source>
        <dbReference type="ARBA" id="ARBA00022692"/>
    </source>
</evidence>
<name>A0A8J7RYT1_9PROT</name>
<feature type="domain" description="Tripartite ATP-independent periplasmic transporters DctQ component" evidence="10">
    <location>
        <begin position="27"/>
        <end position="156"/>
    </location>
</feature>
<dbReference type="EMBL" id="JAGMWN010000003">
    <property type="protein sequence ID" value="MBP5856840.1"/>
    <property type="molecule type" value="Genomic_DNA"/>
</dbReference>
<keyword evidence="4 9" id="KW-0997">Cell inner membrane</keyword>
<comment type="similarity">
    <text evidence="8 9">Belongs to the TRAP transporter small permease family.</text>
</comment>
<evidence type="ECO:0000313" key="12">
    <source>
        <dbReference type="Proteomes" id="UP000672602"/>
    </source>
</evidence>
<evidence type="ECO:0000313" key="11">
    <source>
        <dbReference type="EMBL" id="MBP5856840.1"/>
    </source>
</evidence>
<dbReference type="GO" id="GO:0022857">
    <property type="term" value="F:transmembrane transporter activity"/>
    <property type="evidence" value="ECO:0007669"/>
    <property type="project" value="UniProtKB-UniRule"/>
</dbReference>
<keyword evidence="6 9" id="KW-1133">Transmembrane helix</keyword>
<feature type="transmembrane region" description="Helical" evidence="9">
    <location>
        <begin position="131"/>
        <end position="151"/>
    </location>
</feature>
<comment type="function">
    <text evidence="9">Part of the tripartite ATP-independent periplasmic (TRAP) transport system.</text>
</comment>
<protein>
    <recommendedName>
        <fullName evidence="9">TRAP transporter small permease protein</fullName>
    </recommendedName>
</protein>
<dbReference type="Proteomes" id="UP000672602">
    <property type="component" value="Unassembled WGS sequence"/>
</dbReference>
<dbReference type="PANTHER" id="PTHR35011">
    <property type="entry name" value="2,3-DIKETO-L-GULONATE TRAP TRANSPORTER SMALL PERMEASE PROTEIN YIAM"/>
    <property type="match status" value="1"/>
</dbReference>
<reference evidence="11" key="1">
    <citation type="submission" date="2021-04" db="EMBL/GenBank/DDBJ databases">
        <authorList>
            <person name="Zhang D.-C."/>
        </authorList>
    </citation>
    <scope>NUCLEOTIDE SEQUENCE</scope>
    <source>
        <strain evidence="11">CGMCC 1.15697</strain>
    </source>
</reference>
<dbReference type="InterPro" id="IPR007387">
    <property type="entry name" value="TRAP_DctQ"/>
</dbReference>
<evidence type="ECO:0000256" key="7">
    <source>
        <dbReference type="ARBA" id="ARBA00023136"/>
    </source>
</evidence>
<evidence type="ECO:0000256" key="3">
    <source>
        <dbReference type="ARBA" id="ARBA00022475"/>
    </source>
</evidence>
<dbReference type="AlphaFoldDB" id="A0A8J7RYT1"/>
<evidence type="ECO:0000256" key="1">
    <source>
        <dbReference type="ARBA" id="ARBA00004429"/>
    </source>
</evidence>
<evidence type="ECO:0000256" key="9">
    <source>
        <dbReference type="RuleBase" id="RU369079"/>
    </source>
</evidence>
<comment type="subunit">
    <text evidence="9">The complex comprises the extracytoplasmic solute receptor protein and the two transmembrane proteins.</text>
</comment>
<evidence type="ECO:0000256" key="6">
    <source>
        <dbReference type="ARBA" id="ARBA00022989"/>
    </source>
</evidence>
<keyword evidence="5 9" id="KW-0812">Transmembrane</keyword>
<comment type="subcellular location">
    <subcellularLocation>
        <location evidence="1 9">Cell inner membrane</location>
        <topology evidence="1 9">Multi-pass membrane protein</topology>
    </subcellularLocation>
</comment>
<dbReference type="PANTHER" id="PTHR35011:SF10">
    <property type="entry name" value="TRAP TRANSPORTER SMALL PERMEASE PROTEIN"/>
    <property type="match status" value="1"/>
</dbReference>
<accession>A0A8J7RYT1</accession>
<evidence type="ECO:0000259" key="10">
    <source>
        <dbReference type="Pfam" id="PF04290"/>
    </source>
</evidence>